<keyword evidence="4 6" id="KW-1133">Transmembrane helix</keyword>
<evidence type="ECO:0000256" key="3">
    <source>
        <dbReference type="ARBA" id="ARBA00022692"/>
    </source>
</evidence>
<evidence type="ECO:0000256" key="2">
    <source>
        <dbReference type="ARBA" id="ARBA00022448"/>
    </source>
</evidence>
<evidence type="ECO:0000256" key="6">
    <source>
        <dbReference type="SAM" id="Phobius"/>
    </source>
</evidence>
<feature type="transmembrane region" description="Helical" evidence="6">
    <location>
        <begin position="330"/>
        <end position="347"/>
    </location>
</feature>
<dbReference type="STRING" id="33935.ADM90_02190"/>
<name>A0A0M9DMM9_9BACI</name>
<feature type="transmembrane region" description="Helical" evidence="6">
    <location>
        <begin position="419"/>
        <end position="441"/>
    </location>
</feature>
<keyword evidence="3 6" id="KW-0812">Transmembrane</keyword>
<comment type="subcellular location">
    <subcellularLocation>
        <location evidence="1">Cell membrane</location>
        <topology evidence="1">Multi-pass membrane protein</topology>
    </subcellularLocation>
</comment>
<dbReference type="InterPro" id="IPR036259">
    <property type="entry name" value="MFS_trans_sf"/>
</dbReference>
<evidence type="ECO:0000313" key="9">
    <source>
        <dbReference type="Proteomes" id="UP000037977"/>
    </source>
</evidence>
<evidence type="ECO:0000256" key="4">
    <source>
        <dbReference type="ARBA" id="ARBA00022989"/>
    </source>
</evidence>
<dbReference type="PROSITE" id="PS50850">
    <property type="entry name" value="MFS"/>
    <property type="match status" value="1"/>
</dbReference>
<feature type="domain" description="Major facilitator superfamily (MFS) profile" evidence="7">
    <location>
        <begin position="23"/>
        <end position="444"/>
    </location>
</feature>
<dbReference type="GO" id="GO:0046943">
    <property type="term" value="F:carboxylic acid transmembrane transporter activity"/>
    <property type="evidence" value="ECO:0007669"/>
    <property type="project" value="TreeGrafter"/>
</dbReference>
<keyword evidence="2" id="KW-0813">Transport</keyword>
<evidence type="ECO:0000256" key="1">
    <source>
        <dbReference type="ARBA" id="ARBA00004651"/>
    </source>
</evidence>
<dbReference type="EMBL" id="LGCI01000003">
    <property type="protein sequence ID" value="KOY83733.1"/>
    <property type="molecule type" value="Genomic_DNA"/>
</dbReference>
<feature type="transmembrane region" description="Helical" evidence="6">
    <location>
        <begin position="267"/>
        <end position="287"/>
    </location>
</feature>
<proteinExistence type="predicted"/>
<dbReference type="OrthoDB" id="2727100at2"/>
<feature type="transmembrane region" description="Helical" evidence="6">
    <location>
        <begin position="353"/>
        <end position="378"/>
    </location>
</feature>
<dbReference type="CDD" id="cd17316">
    <property type="entry name" value="MFS_SV2_like"/>
    <property type="match status" value="1"/>
</dbReference>
<evidence type="ECO:0000313" key="8">
    <source>
        <dbReference type="EMBL" id="KOY83733.1"/>
    </source>
</evidence>
<organism evidence="8 9">
    <name type="scientific">Lysinibacillus macroides</name>
    <dbReference type="NCBI Taxonomy" id="33935"/>
    <lineage>
        <taxon>Bacteria</taxon>
        <taxon>Bacillati</taxon>
        <taxon>Bacillota</taxon>
        <taxon>Bacilli</taxon>
        <taxon>Bacillales</taxon>
        <taxon>Bacillaceae</taxon>
        <taxon>Lysinibacillus</taxon>
    </lineage>
</organism>
<keyword evidence="5 6" id="KW-0472">Membrane</keyword>
<dbReference type="Pfam" id="PF00083">
    <property type="entry name" value="Sugar_tr"/>
    <property type="match status" value="1"/>
</dbReference>
<feature type="transmembrane region" description="Helical" evidence="6">
    <location>
        <begin position="179"/>
        <end position="196"/>
    </location>
</feature>
<feature type="transmembrane region" description="Helical" evidence="6">
    <location>
        <begin position="114"/>
        <end position="139"/>
    </location>
</feature>
<dbReference type="RefSeq" id="WP_053993431.1">
    <property type="nucleotide sequence ID" value="NZ_CP065643.1"/>
</dbReference>
<dbReference type="AlphaFoldDB" id="A0A0M9DMM9"/>
<feature type="transmembrane region" description="Helical" evidence="6">
    <location>
        <begin position="23"/>
        <end position="49"/>
    </location>
</feature>
<keyword evidence="9" id="KW-1185">Reference proteome</keyword>
<feature type="transmembrane region" description="Helical" evidence="6">
    <location>
        <begin position="151"/>
        <end position="173"/>
    </location>
</feature>
<gene>
    <name evidence="8" type="ORF">ADM90_02190</name>
</gene>
<feature type="transmembrane region" description="Helical" evidence="6">
    <location>
        <begin position="390"/>
        <end position="413"/>
    </location>
</feature>
<evidence type="ECO:0000259" key="7">
    <source>
        <dbReference type="PROSITE" id="PS50850"/>
    </source>
</evidence>
<protein>
    <submittedName>
        <fullName evidence="8">MFS transporter</fullName>
    </submittedName>
</protein>
<dbReference type="InterPro" id="IPR020846">
    <property type="entry name" value="MFS_dom"/>
</dbReference>
<dbReference type="PANTHER" id="PTHR23508:SF10">
    <property type="entry name" value="CARBOXYLIC ACID TRANSPORTER PROTEIN HOMOLOG"/>
    <property type="match status" value="1"/>
</dbReference>
<dbReference type="Gene3D" id="1.20.1250.20">
    <property type="entry name" value="MFS general substrate transporter like domains"/>
    <property type="match status" value="1"/>
</dbReference>
<dbReference type="PANTHER" id="PTHR23508">
    <property type="entry name" value="CARBOXYLIC ACID TRANSPORTER PROTEIN HOMOLOG"/>
    <property type="match status" value="1"/>
</dbReference>
<dbReference type="Proteomes" id="UP000037977">
    <property type="component" value="Unassembled WGS sequence"/>
</dbReference>
<feature type="transmembrane region" description="Helical" evidence="6">
    <location>
        <begin position="61"/>
        <end position="81"/>
    </location>
</feature>
<dbReference type="PATRIC" id="fig|33935.3.peg.4625"/>
<feature type="transmembrane region" description="Helical" evidence="6">
    <location>
        <begin position="88"/>
        <end position="108"/>
    </location>
</feature>
<evidence type="ECO:0000256" key="5">
    <source>
        <dbReference type="ARBA" id="ARBA00023136"/>
    </source>
</evidence>
<dbReference type="InterPro" id="IPR005828">
    <property type="entry name" value="MFS_sugar_transport-like"/>
</dbReference>
<feature type="transmembrane region" description="Helical" evidence="6">
    <location>
        <begin position="302"/>
        <end position="323"/>
    </location>
</feature>
<sequence length="459" mass="49769">MAKQNDIGARMDRLPISKWHQSVFWLIGIGILIDGFDNYMGGAILAQLIENGWSNNYLNAAFTSATMAGLFIGSILAGLLGDHKGRKFAYQINLLIFGIASIAAAFATDMVTLIILRGIIGIGLGAELVVGFATFPEFIPSRVRGKWSAKLSLLANFAPPIATLTGLLVMPALGSELGWRAMFMIAGVAALILWVARHGLPESPRWFASRGELDKAEAILSKVEQDIEKETGAKLPPVMEADIVGGQEVKSLPFSSLFKGNLLRRTILGSFVLIGMNTAIYSIMTWIPTLFVQSGITVTKSLLMTTIILFGAPFGVFVATKIIDKFPRKWLAVGLLVTIAILGYIYALQSSEIFIMIIGFILITVLYIYVCLSSAVYIPEIWPTEVRLRGSGFCNAVGRVVTIFTPYGIAWVLTQFGQVAVFVTIGSVLGVVALVVAILGVETRFKSMEEIGREAFGED</sequence>
<reference evidence="8 9" key="1">
    <citation type="submission" date="2015-07" db="EMBL/GenBank/DDBJ databases">
        <title>Genome sequencing project for genomic taxonomy and phylogenomics of Bacillus-like bacteria.</title>
        <authorList>
            <person name="Liu B."/>
            <person name="Wang J."/>
            <person name="Zhu Y."/>
            <person name="Liu G."/>
            <person name="Chen Q."/>
            <person name="Chen Z."/>
            <person name="Che J."/>
            <person name="Ge C."/>
            <person name="Shi H."/>
            <person name="Pan Z."/>
            <person name="Liu X."/>
        </authorList>
    </citation>
    <scope>NUCLEOTIDE SEQUENCE [LARGE SCALE GENOMIC DNA]</scope>
    <source>
        <strain evidence="8 9">DSM 54</strain>
    </source>
</reference>
<dbReference type="SUPFAM" id="SSF103473">
    <property type="entry name" value="MFS general substrate transporter"/>
    <property type="match status" value="1"/>
</dbReference>
<dbReference type="GO" id="GO:0005886">
    <property type="term" value="C:plasma membrane"/>
    <property type="evidence" value="ECO:0007669"/>
    <property type="project" value="UniProtKB-SubCell"/>
</dbReference>
<comment type="caution">
    <text evidence="8">The sequence shown here is derived from an EMBL/GenBank/DDBJ whole genome shotgun (WGS) entry which is preliminary data.</text>
</comment>
<accession>A0A0M9DMM9</accession>